<evidence type="ECO:0000313" key="1">
    <source>
        <dbReference type="EMBL" id="VFJ90582.1"/>
    </source>
</evidence>
<gene>
    <name evidence="1" type="ORF">BECKLFY1418A_GA0070994_101220</name>
</gene>
<protein>
    <submittedName>
        <fullName evidence="1">Uncharacterized protein</fullName>
    </submittedName>
</protein>
<proteinExistence type="predicted"/>
<dbReference type="AlphaFoldDB" id="A0A450UDL1"/>
<accession>A0A450UDL1</accession>
<reference evidence="1" key="1">
    <citation type="submission" date="2019-02" db="EMBL/GenBank/DDBJ databases">
        <authorList>
            <person name="Gruber-Vodicka R. H."/>
            <person name="Seah K. B. B."/>
        </authorList>
    </citation>
    <scope>NUCLEOTIDE SEQUENCE</scope>
    <source>
        <strain evidence="1">BECK_M6</strain>
    </source>
</reference>
<organism evidence="1">
    <name type="scientific">Candidatus Kentrum sp. LFY</name>
    <dbReference type="NCBI Taxonomy" id="2126342"/>
    <lineage>
        <taxon>Bacteria</taxon>
        <taxon>Pseudomonadati</taxon>
        <taxon>Pseudomonadota</taxon>
        <taxon>Gammaproteobacteria</taxon>
        <taxon>Candidatus Kentrum</taxon>
    </lineage>
</organism>
<name>A0A450UDL1_9GAMM</name>
<sequence>MPVHALSGYALRSNPTYSDLVGSSTSFAGEIYVFDLEIQRLLPDSACGLPNHSRSGYLRSGYFPRRNPRERLLVPRLLAPKNDERRFTFVPARLPVDDDDGMRPLLSAELVRVRWEA</sequence>
<dbReference type="EMBL" id="CAADFH010000012">
    <property type="protein sequence ID" value="VFJ90582.1"/>
    <property type="molecule type" value="Genomic_DNA"/>
</dbReference>